<dbReference type="Proteomes" id="UP000267250">
    <property type="component" value="Chromosome"/>
</dbReference>
<dbReference type="EMBL" id="CP016379">
    <property type="protein sequence ID" value="AZR71957.1"/>
    <property type="molecule type" value="Genomic_DNA"/>
</dbReference>
<protein>
    <submittedName>
        <fullName evidence="1">Uncharacterized protein</fullName>
    </submittedName>
</protein>
<dbReference type="KEGG" id="aft:BBF96_00180"/>
<dbReference type="AlphaFoldDB" id="A0A3S9SUH0"/>
<organism evidence="1 2">
    <name type="scientific">Anoxybacter fermentans</name>
    <dbReference type="NCBI Taxonomy" id="1323375"/>
    <lineage>
        <taxon>Bacteria</taxon>
        <taxon>Bacillati</taxon>
        <taxon>Bacillota</taxon>
        <taxon>Clostridia</taxon>
        <taxon>Halanaerobiales</taxon>
        <taxon>Anoxybacter</taxon>
    </lineage>
</organism>
<sequence length="328" mass="38060">MWTKLELIYELDSPLHIGYLPFTGSVVSPTRYYVPGKNLWGAVTRLATEYLFAEPTGEDYRRVGEEVKKHFRFSYFYILDGETIYYPCYSEEGLIYGNEEKITKAEFEYRFIGSRVSTAIDRELGSAKHESLHEIEFINHKYMDKKGNIKNTKIIGAVWVNGSARLPLQDRNVEFKIKDDGVYVDHFNLLQELILGGEQNYGFGRVRLYCINKGKNMFPVEDNLNKDKIIVTVKKGNPVLSHVKIINNYKNNKLIPFRGDIELLSGREYSNKEKERFKEAGKRIVPPEYYFSPGTVFLMDDQDDKDGEEFILSWSGIMDRKVSENNSD</sequence>
<gene>
    <name evidence="1" type="ORF">BBF96_00180</name>
</gene>
<accession>A0A3S9SUH0</accession>
<proteinExistence type="predicted"/>
<evidence type="ECO:0000313" key="1">
    <source>
        <dbReference type="EMBL" id="AZR71957.1"/>
    </source>
</evidence>
<evidence type="ECO:0000313" key="2">
    <source>
        <dbReference type="Proteomes" id="UP000267250"/>
    </source>
</evidence>
<keyword evidence="2" id="KW-1185">Reference proteome</keyword>
<dbReference type="OrthoDB" id="1550501at2"/>
<name>A0A3S9SUH0_9FIRM</name>
<dbReference type="RefSeq" id="WP_127015288.1">
    <property type="nucleotide sequence ID" value="NZ_CP016379.1"/>
</dbReference>
<reference evidence="1 2" key="1">
    <citation type="submission" date="2016-07" db="EMBL/GenBank/DDBJ databases">
        <title>Genome and transcriptome analysis of iron-reducing fermentative bacteria Anoxybacter fermentans.</title>
        <authorList>
            <person name="Zeng X."/>
            <person name="Shao Z."/>
        </authorList>
    </citation>
    <scope>NUCLEOTIDE SEQUENCE [LARGE SCALE GENOMIC DNA]</scope>
    <source>
        <strain evidence="1 2">DY22613</strain>
    </source>
</reference>